<feature type="transmembrane region" description="Helical" evidence="2">
    <location>
        <begin position="302"/>
        <end position="320"/>
    </location>
</feature>
<sequence>MQPARLPLRVPSRPVCQLCDYILQQPVSRRTFLTTSTLKTPSIRRQNARTQAAIPRIPTRRIQTTWRNVEKADFPEDFPEAVASPLSTSDSIADVKTRLAEVEAQIRDIFDSNKVETEKTIYEILEGIEEVAASAIRIRSRQPLPAKTTIRQSSAGAILDGFSSEETPRQRKSYAKPLGLNELPSPTYLSKLAEGLLKHPNIFIGPNVLKIYIHLQRLLNRPHAIPEILYLYANKAVPQEGSSPPKFSKPSPKAPSQAIPADLADEALTAAIDAKDMSLALSVIDQTYRAPAWKRHRMLTKMGLPGVLAAMTPLAIYMIAQEMSVYSGYIDPFTFKMYAFAGISTYVVCTGTLGFVALTTYNDNHDRVVWRPGVPLLDRYVREDERAALDRIACAWGFKEVWKRGDEEGEEWEGLRQLCLLRGMVLDKPDLMHGMNPGR</sequence>
<keyword evidence="2" id="KW-0812">Transmembrane</keyword>
<feature type="transmembrane region" description="Helical" evidence="2">
    <location>
        <begin position="340"/>
        <end position="361"/>
    </location>
</feature>
<protein>
    <submittedName>
        <fullName evidence="3">Uncharacterized protein</fullName>
    </submittedName>
</protein>
<name>A0ABR3RK31_9PLEO</name>
<evidence type="ECO:0000313" key="4">
    <source>
        <dbReference type="Proteomes" id="UP001521222"/>
    </source>
</evidence>
<keyword evidence="2" id="KW-0472">Membrane</keyword>
<organism evidence="3 4">
    <name type="scientific">Nothophoma quercina</name>
    <dbReference type="NCBI Taxonomy" id="749835"/>
    <lineage>
        <taxon>Eukaryota</taxon>
        <taxon>Fungi</taxon>
        <taxon>Dikarya</taxon>
        <taxon>Ascomycota</taxon>
        <taxon>Pezizomycotina</taxon>
        <taxon>Dothideomycetes</taxon>
        <taxon>Pleosporomycetidae</taxon>
        <taxon>Pleosporales</taxon>
        <taxon>Pleosporineae</taxon>
        <taxon>Didymellaceae</taxon>
        <taxon>Nothophoma</taxon>
    </lineage>
</organism>
<accession>A0ABR3RK31</accession>
<keyword evidence="4" id="KW-1185">Reference proteome</keyword>
<evidence type="ECO:0000313" key="3">
    <source>
        <dbReference type="EMBL" id="KAL1604528.1"/>
    </source>
</evidence>
<feature type="region of interest" description="Disordered" evidence="1">
    <location>
        <begin position="159"/>
        <end position="178"/>
    </location>
</feature>
<dbReference type="Proteomes" id="UP001521222">
    <property type="component" value="Unassembled WGS sequence"/>
</dbReference>
<evidence type="ECO:0000256" key="1">
    <source>
        <dbReference type="SAM" id="MobiDB-lite"/>
    </source>
</evidence>
<reference evidence="3 4" key="1">
    <citation type="submission" date="2024-02" db="EMBL/GenBank/DDBJ databases">
        <title>De novo assembly and annotation of 12 fungi associated with fruit tree decline syndrome in Ontario, Canada.</title>
        <authorList>
            <person name="Sulman M."/>
            <person name="Ellouze W."/>
            <person name="Ilyukhin E."/>
        </authorList>
    </citation>
    <scope>NUCLEOTIDE SEQUENCE [LARGE SCALE GENOMIC DNA]</scope>
    <source>
        <strain evidence="3 4">M97-236</strain>
    </source>
</reference>
<keyword evidence="2" id="KW-1133">Transmembrane helix</keyword>
<gene>
    <name evidence="3" type="ORF">SLS59_003723</name>
</gene>
<dbReference type="EMBL" id="JAKIXB020000010">
    <property type="protein sequence ID" value="KAL1604528.1"/>
    <property type="molecule type" value="Genomic_DNA"/>
</dbReference>
<evidence type="ECO:0000256" key="2">
    <source>
        <dbReference type="SAM" id="Phobius"/>
    </source>
</evidence>
<comment type="caution">
    <text evidence="3">The sequence shown here is derived from an EMBL/GenBank/DDBJ whole genome shotgun (WGS) entry which is preliminary data.</text>
</comment>
<proteinExistence type="predicted"/>